<dbReference type="PANTHER" id="PTHR43377:SF6">
    <property type="entry name" value="GFO_IDH_MOCA-LIKE OXIDOREDUCTASE N-TERMINAL DOMAIN-CONTAINING PROTEIN"/>
    <property type="match status" value="1"/>
</dbReference>
<dbReference type="Pfam" id="PF01408">
    <property type="entry name" value="GFO_IDH_MocA"/>
    <property type="match status" value="1"/>
</dbReference>
<dbReference type="Gene3D" id="3.30.360.10">
    <property type="entry name" value="Dihydrodipicolinate Reductase, domain 2"/>
    <property type="match status" value="1"/>
</dbReference>
<dbReference type="Proteomes" id="UP000664303">
    <property type="component" value="Unassembled WGS sequence"/>
</dbReference>
<feature type="domain" description="Gfo/Idh/MocA-like oxidoreductase N-terminal" evidence="1">
    <location>
        <begin position="2"/>
        <end position="121"/>
    </location>
</feature>
<proteinExistence type="predicted"/>
<dbReference type="PANTHER" id="PTHR43377">
    <property type="entry name" value="BILIVERDIN REDUCTASE A"/>
    <property type="match status" value="1"/>
</dbReference>
<protein>
    <submittedName>
        <fullName evidence="3">Gfo/Idh/MocA family oxidoreductase</fullName>
    </submittedName>
</protein>
<keyword evidence="4" id="KW-1185">Reference proteome</keyword>
<sequence length="345" mass="38529">MLRIGIVGYGYWGPNLVRNFSTTQGAEVKIVADLDPARLARVKQLNPAIEVTADIQDLLANPDLDAVAIATPVSTHYELALQALRANKHVFVEKPIAENSEQTEHLIEEAEKRDLVLHVDHTFIYTGAVRKMRDLVRDGEIGDIYYYDSTRVNLGLFQSDVNVMWDLAVHDLSIMDYVLPSKVTAVSASGVSHLKGQPANVAYLTVFFEDNCIAHLHVNWLSPVKLRKTLLGGSRKMIVYDDLEPSEKIKIYDKGITLHEDKEKAYQQRVAYRSGDMLAPELDIREALQVEAEQFLRCINENIASPSNGQAGLRVLRILEAATVSLSERGRPVKLGWNGRGMKVA</sequence>
<evidence type="ECO:0000313" key="4">
    <source>
        <dbReference type="Proteomes" id="UP000664303"/>
    </source>
</evidence>
<dbReference type="Pfam" id="PF22725">
    <property type="entry name" value="GFO_IDH_MocA_C3"/>
    <property type="match status" value="1"/>
</dbReference>
<accession>A0A939DC06</accession>
<dbReference type="InterPro" id="IPR000683">
    <property type="entry name" value="Gfo/Idh/MocA-like_OxRdtase_N"/>
</dbReference>
<dbReference type="EMBL" id="JAFKCZ010000001">
    <property type="protein sequence ID" value="MBN7795249.1"/>
    <property type="molecule type" value="Genomic_DNA"/>
</dbReference>
<evidence type="ECO:0000313" key="3">
    <source>
        <dbReference type="EMBL" id="MBN7795249.1"/>
    </source>
</evidence>
<feature type="domain" description="GFO/IDH/MocA-like oxidoreductase" evidence="2">
    <location>
        <begin position="129"/>
        <end position="234"/>
    </location>
</feature>
<evidence type="ECO:0000259" key="1">
    <source>
        <dbReference type="Pfam" id="PF01408"/>
    </source>
</evidence>
<comment type="caution">
    <text evidence="3">The sequence shown here is derived from an EMBL/GenBank/DDBJ whole genome shotgun (WGS) entry which is preliminary data.</text>
</comment>
<name>A0A939DC06_9GAMM</name>
<reference evidence="3" key="1">
    <citation type="submission" date="2021-02" db="EMBL/GenBank/DDBJ databases">
        <title>PHA producing bacteria isolated from coastal sediment in Guangdong, Shenzhen.</title>
        <authorList>
            <person name="Zheng W."/>
            <person name="Yu S."/>
            <person name="Huang Y."/>
        </authorList>
    </citation>
    <scope>NUCLEOTIDE SEQUENCE</scope>
    <source>
        <strain evidence="3">TN14-10</strain>
    </source>
</reference>
<dbReference type="RefSeq" id="WP_206558682.1">
    <property type="nucleotide sequence ID" value="NZ_JAFKCZ010000001.1"/>
</dbReference>
<dbReference type="InterPro" id="IPR036291">
    <property type="entry name" value="NAD(P)-bd_dom_sf"/>
</dbReference>
<dbReference type="AlphaFoldDB" id="A0A939DC06"/>
<dbReference type="InterPro" id="IPR051450">
    <property type="entry name" value="Gfo/Idh/MocA_Oxidoreductases"/>
</dbReference>
<dbReference type="SUPFAM" id="SSF51735">
    <property type="entry name" value="NAD(P)-binding Rossmann-fold domains"/>
    <property type="match status" value="1"/>
</dbReference>
<dbReference type="InterPro" id="IPR055170">
    <property type="entry name" value="GFO_IDH_MocA-like_dom"/>
</dbReference>
<evidence type="ECO:0000259" key="2">
    <source>
        <dbReference type="Pfam" id="PF22725"/>
    </source>
</evidence>
<gene>
    <name evidence="3" type="ORF">JYP50_01515</name>
</gene>
<dbReference type="Gene3D" id="3.40.50.720">
    <property type="entry name" value="NAD(P)-binding Rossmann-like Domain"/>
    <property type="match status" value="1"/>
</dbReference>
<dbReference type="GO" id="GO:0000166">
    <property type="term" value="F:nucleotide binding"/>
    <property type="evidence" value="ECO:0007669"/>
    <property type="project" value="InterPro"/>
</dbReference>
<dbReference type="SUPFAM" id="SSF55347">
    <property type="entry name" value="Glyceraldehyde-3-phosphate dehydrogenase-like, C-terminal domain"/>
    <property type="match status" value="1"/>
</dbReference>
<organism evidence="3 4">
    <name type="scientific">Parahaliea mediterranea</name>
    <dbReference type="NCBI Taxonomy" id="651086"/>
    <lineage>
        <taxon>Bacteria</taxon>
        <taxon>Pseudomonadati</taxon>
        <taxon>Pseudomonadota</taxon>
        <taxon>Gammaproteobacteria</taxon>
        <taxon>Cellvibrionales</taxon>
        <taxon>Halieaceae</taxon>
        <taxon>Parahaliea</taxon>
    </lineage>
</organism>